<keyword evidence="2" id="KW-1185">Reference proteome</keyword>
<protein>
    <submittedName>
        <fullName evidence="1">CLUMA_CG018450, isoform A</fullName>
    </submittedName>
</protein>
<name>A0A1J1J3K6_9DIPT</name>
<sequence length="62" mass="7544">MVFKRKLSFIRPNAMDMKVIKIQLYKKSTHSIVMIPKYECRWLRRIMNDTSNLNVLINKLQF</sequence>
<dbReference type="Proteomes" id="UP000183832">
    <property type="component" value="Unassembled WGS sequence"/>
</dbReference>
<dbReference type="AlphaFoldDB" id="A0A1J1J3K6"/>
<evidence type="ECO:0000313" key="2">
    <source>
        <dbReference type="Proteomes" id="UP000183832"/>
    </source>
</evidence>
<dbReference type="EMBL" id="CVRI01000064">
    <property type="protein sequence ID" value="CRL05465.1"/>
    <property type="molecule type" value="Genomic_DNA"/>
</dbReference>
<reference evidence="1 2" key="1">
    <citation type="submission" date="2015-04" db="EMBL/GenBank/DDBJ databases">
        <authorList>
            <person name="Syromyatnikov M.Y."/>
            <person name="Popov V.N."/>
        </authorList>
    </citation>
    <scope>NUCLEOTIDE SEQUENCE [LARGE SCALE GENOMIC DNA]</scope>
</reference>
<evidence type="ECO:0000313" key="1">
    <source>
        <dbReference type="EMBL" id="CRL05465.1"/>
    </source>
</evidence>
<accession>A0A1J1J3K6</accession>
<gene>
    <name evidence="1" type="ORF">CLUMA_CG018450</name>
</gene>
<proteinExistence type="predicted"/>
<organism evidence="1 2">
    <name type="scientific">Clunio marinus</name>
    <dbReference type="NCBI Taxonomy" id="568069"/>
    <lineage>
        <taxon>Eukaryota</taxon>
        <taxon>Metazoa</taxon>
        <taxon>Ecdysozoa</taxon>
        <taxon>Arthropoda</taxon>
        <taxon>Hexapoda</taxon>
        <taxon>Insecta</taxon>
        <taxon>Pterygota</taxon>
        <taxon>Neoptera</taxon>
        <taxon>Endopterygota</taxon>
        <taxon>Diptera</taxon>
        <taxon>Nematocera</taxon>
        <taxon>Chironomoidea</taxon>
        <taxon>Chironomidae</taxon>
        <taxon>Clunio</taxon>
    </lineage>
</organism>